<dbReference type="Proteomes" id="UP000235728">
    <property type="component" value="Unassembled WGS sequence"/>
</dbReference>
<evidence type="ECO:0000313" key="4">
    <source>
        <dbReference type="Proteomes" id="UP000235728"/>
    </source>
</evidence>
<name>A0A2N6NMS3_BEABA</name>
<feature type="compositionally biased region" description="Basic and acidic residues" evidence="1">
    <location>
        <begin position="20"/>
        <end position="42"/>
    </location>
</feature>
<feature type="region of interest" description="Disordered" evidence="1">
    <location>
        <begin position="133"/>
        <end position="152"/>
    </location>
</feature>
<feature type="region of interest" description="Disordered" evidence="1">
    <location>
        <begin position="384"/>
        <end position="420"/>
    </location>
</feature>
<dbReference type="AlphaFoldDB" id="A0A2N6NMS3"/>
<feature type="region of interest" description="Disordered" evidence="1">
    <location>
        <begin position="340"/>
        <end position="360"/>
    </location>
</feature>
<feature type="region of interest" description="Disordered" evidence="1">
    <location>
        <begin position="19"/>
        <end position="67"/>
    </location>
</feature>
<accession>A0A2N6NMS3</accession>
<comment type="caution">
    <text evidence="3">The sequence shown here is derived from an EMBL/GenBank/DDBJ whole genome shotgun (WGS) entry which is preliminary data.</text>
</comment>
<sequence length="577" mass="58016">MHHTTCLPHSRILLHVVHHPKGDAEGQRGEGERKGGSDDDNNHGIVGVGVATGSGNIADDGHERRGHLVPPKGVLDATAALVAHARGPARLGLDDGLGGAARVGGEDGHAREHGFEGHDAKVLVGGSVDEEGGGAQQLGLEGGGHGEEEEDGGGCVGGLARGGVVGGVDGVVDEVALIGEGLQFAVVVDIFGDATVVAAGEDESHAAALIGGNGGKGAYGEANVLFALEAVDAEEDAVAGGEQWRAVVVVVVVVVGGELMFLGVGVDAGVDDAGGRVFEQLGPGQLDDALGKVGVEGDGVGKAHGPLLEAVKGDAVEPFEERGVAALDEEQVGKVAVKDDARLGGDEQAQPGQAGGELVDDEDGGLEVLELAGEPNVQQEVDVAQDGAENGKPAKEGARDEPRALDADIERGGREGGGRGGSKLTIATFVKAVVRVAVVRVDDYLGALVLQAGGGVDDEALGAADAQVRVEEDVAAADGLGHILGQGFADETLGGLGLATGVLFAERLARRPFHRAHLALGLRKGVAAAAAAAAVAAGLSLLRRRRRLLLHGLFFFSAVDYCVSISQIGGAGGCQRL</sequence>
<proteinExistence type="predicted"/>
<feature type="compositionally biased region" description="Gly residues" evidence="1">
    <location>
        <begin position="133"/>
        <end position="143"/>
    </location>
</feature>
<evidence type="ECO:0000256" key="2">
    <source>
        <dbReference type="SAM" id="Phobius"/>
    </source>
</evidence>
<dbReference type="EMBL" id="MRVG01000005">
    <property type="protein sequence ID" value="PMB68569.1"/>
    <property type="molecule type" value="Genomic_DNA"/>
</dbReference>
<evidence type="ECO:0000313" key="3">
    <source>
        <dbReference type="EMBL" id="PMB68569.1"/>
    </source>
</evidence>
<organism evidence="3 4">
    <name type="scientific">Beauveria bassiana</name>
    <name type="common">White muscardine disease fungus</name>
    <name type="synonym">Tritirachium shiotae</name>
    <dbReference type="NCBI Taxonomy" id="176275"/>
    <lineage>
        <taxon>Eukaryota</taxon>
        <taxon>Fungi</taxon>
        <taxon>Dikarya</taxon>
        <taxon>Ascomycota</taxon>
        <taxon>Pezizomycotina</taxon>
        <taxon>Sordariomycetes</taxon>
        <taxon>Hypocreomycetidae</taxon>
        <taxon>Hypocreales</taxon>
        <taxon>Cordycipitaceae</taxon>
        <taxon>Beauveria</taxon>
    </lineage>
</organism>
<reference evidence="3 4" key="1">
    <citation type="journal article" date="2016" name="Appl. Microbiol. Biotechnol.">
        <title>Characterization of T-DNA insertion mutants with decreased virulence in the entomopathogenic fungus Beauveria bassiana JEF-007.</title>
        <authorList>
            <person name="Kim S."/>
            <person name="Lee S.J."/>
            <person name="Nai Y.S."/>
            <person name="Yu J.S."/>
            <person name="Lee M.R."/>
            <person name="Yang Y.T."/>
            <person name="Kim J.S."/>
        </authorList>
    </citation>
    <scope>NUCLEOTIDE SEQUENCE [LARGE SCALE GENOMIC DNA]</scope>
    <source>
        <strain evidence="3 4">JEF-007</strain>
    </source>
</reference>
<feature type="compositionally biased region" description="Basic and acidic residues" evidence="1">
    <location>
        <begin position="392"/>
        <end position="417"/>
    </location>
</feature>
<keyword evidence="2" id="KW-0472">Membrane</keyword>
<evidence type="ECO:0000256" key="1">
    <source>
        <dbReference type="SAM" id="MobiDB-lite"/>
    </source>
</evidence>
<feature type="transmembrane region" description="Helical" evidence="2">
    <location>
        <begin position="525"/>
        <end position="542"/>
    </location>
</feature>
<keyword evidence="2" id="KW-0812">Transmembrane</keyword>
<keyword evidence="2" id="KW-1133">Transmembrane helix</keyword>
<protein>
    <submittedName>
        <fullName evidence="3">Uncharacterized protein</fullName>
    </submittedName>
</protein>
<gene>
    <name evidence="3" type="ORF">BM221_005149</name>
</gene>